<accession>A0A841FRS9</accession>
<dbReference type="InterPro" id="IPR036938">
    <property type="entry name" value="PAP2/HPO_sf"/>
</dbReference>
<dbReference type="AlphaFoldDB" id="A0A841FRS9"/>
<feature type="transmembrane region" description="Helical" evidence="1">
    <location>
        <begin position="195"/>
        <end position="218"/>
    </location>
</feature>
<keyword evidence="1" id="KW-1133">Transmembrane helix</keyword>
<reference evidence="3 4" key="1">
    <citation type="submission" date="2020-08" db="EMBL/GenBank/DDBJ databases">
        <title>Genomic Encyclopedia of Type Strains, Phase IV (KMG-IV): sequencing the most valuable type-strain genomes for metagenomic binning, comparative biology and taxonomic classification.</title>
        <authorList>
            <person name="Goeker M."/>
        </authorList>
    </citation>
    <scope>NUCLEOTIDE SEQUENCE [LARGE SCALE GENOMIC DNA]</scope>
    <source>
        <strain evidence="3 4">YIM 65646</strain>
    </source>
</reference>
<protein>
    <submittedName>
        <fullName evidence="3">Membrane-associated PAP2 superfamily phosphatase</fullName>
    </submittedName>
</protein>
<dbReference type="EMBL" id="JACHGT010000012">
    <property type="protein sequence ID" value="MBB6037513.1"/>
    <property type="molecule type" value="Genomic_DNA"/>
</dbReference>
<gene>
    <name evidence="3" type="ORF">HNR73_005389</name>
</gene>
<evidence type="ECO:0000313" key="3">
    <source>
        <dbReference type="EMBL" id="MBB6037513.1"/>
    </source>
</evidence>
<evidence type="ECO:0000259" key="2">
    <source>
        <dbReference type="Pfam" id="PF01569"/>
    </source>
</evidence>
<feature type="transmembrane region" description="Helical" evidence="1">
    <location>
        <begin position="12"/>
        <end position="30"/>
    </location>
</feature>
<comment type="caution">
    <text evidence="3">The sequence shown here is derived from an EMBL/GenBank/DDBJ whole genome shotgun (WGS) entry which is preliminary data.</text>
</comment>
<dbReference type="InterPro" id="IPR000326">
    <property type="entry name" value="PAP2/HPO"/>
</dbReference>
<organism evidence="3 4">
    <name type="scientific">Phytomonospora endophytica</name>
    <dbReference type="NCBI Taxonomy" id="714109"/>
    <lineage>
        <taxon>Bacteria</taxon>
        <taxon>Bacillati</taxon>
        <taxon>Actinomycetota</taxon>
        <taxon>Actinomycetes</taxon>
        <taxon>Micromonosporales</taxon>
        <taxon>Micromonosporaceae</taxon>
        <taxon>Phytomonospora</taxon>
    </lineage>
</organism>
<keyword evidence="4" id="KW-1185">Reference proteome</keyword>
<evidence type="ECO:0000313" key="4">
    <source>
        <dbReference type="Proteomes" id="UP000548476"/>
    </source>
</evidence>
<proteinExistence type="predicted"/>
<feature type="transmembrane region" description="Helical" evidence="1">
    <location>
        <begin position="156"/>
        <end position="174"/>
    </location>
</feature>
<feature type="domain" description="Phosphatidic acid phosphatase type 2/haloperoxidase" evidence="2">
    <location>
        <begin position="92"/>
        <end position="224"/>
    </location>
</feature>
<dbReference type="SUPFAM" id="SSF48317">
    <property type="entry name" value="Acid phosphatase/Vanadium-dependent haloperoxidase"/>
    <property type="match status" value="1"/>
</dbReference>
<dbReference type="Proteomes" id="UP000548476">
    <property type="component" value="Unassembled WGS sequence"/>
</dbReference>
<keyword evidence="1" id="KW-0812">Transmembrane</keyword>
<feature type="transmembrane region" description="Helical" evidence="1">
    <location>
        <begin position="92"/>
        <end position="112"/>
    </location>
</feature>
<dbReference type="Gene3D" id="1.20.144.10">
    <property type="entry name" value="Phosphatidic acid phosphatase type 2/haloperoxidase"/>
    <property type="match status" value="1"/>
</dbReference>
<name>A0A841FRS9_9ACTN</name>
<dbReference type="Pfam" id="PF01569">
    <property type="entry name" value="PAP2"/>
    <property type="match status" value="1"/>
</dbReference>
<keyword evidence="1" id="KW-0472">Membrane</keyword>
<dbReference type="RefSeq" id="WP_184790325.1">
    <property type="nucleotide sequence ID" value="NZ_BONT01000093.1"/>
</dbReference>
<sequence>MTTTPLAPRPRRWWLDVLVLAFVVGLTYALTRVTAAVHVDIAVRDFADAHRPQWAYYVARVVNFVGQGTPLAVITLIAAALLARKWRSIRPLLVFVVTYFAVGFVIGPLKLWTDRVAPHYGPNDGFGPPYPDAHGALLFTNPAGESYPSGHAVNTIIWYALLVAFLTPLFPALGRYRTLIRLAPPILVTWSMSYLAFHWFSEALAGMALGIVIERVIFRVPWEKLPLPAFLRRFETSAQQPGATLSR</sequence>
<evidence type="ECO:0000256" key="1">
    <source>
        <dbReference type="SAM" id="Phobius"/>
    </source>
</evidence>
<feature type="transmembrane region" description="Helical" evidence="1">
    <location>
        <begin position="64"/>
        <end position="83"/>
    </location>
</feature>